<dbReference type="EMBL" id="DP000011">
    <property type="protein sequence ID" value="ABA98255.1"/>
    <property type="molecule type" value="Genomic_DNA"/>
</dbReference>
<sequence>MRVPLLLADTFGSRSISPRRSRSEQALALPGLGFSETRVDNTNVFVTPQQNAVTAITLFDTIIDKAPTNVTPIMNKVKAMIATTVPMDAGGSRWPDESTVETPVGTHLPPLHSRDYWVPERSRGHIGSNLHVLNSESRKATSRLVGSLPRLTPSALSQ</sequence>
<accession>Q2QQW8</accession>
<evidence type="ECO:0000313" key="2">
    <source>
        <dbReference type="EMBL" id="ABA98255.1"/>
    </source>
</evidence>
<reference evidence="2" key="3">
    <citation type="submission" date="2006-01" db="EMBL/GenBank/DDBJ databases">
        <authorList>
            <person name="Buell R."/>
        </authorList>
    </citation>
    <scope>NUCLEOTIDE SEQUENCE</scope>
</reference>
<evidence type="ECO:0000256" key="1">
    <source>
        <dbReference type="SAM" id="MobiDB-lite"/>
    </source>
</evidence>
<feature type="region of interest" description="Disordered" evidence="1">
    <location>
        <begin position="138"/>
        <end position="158"/>
    </location>
</feature>
<protein>
    <submittedName>
        <fullName evidence="2">Retrotransposon protein, putative, Ty3-gypsy subclass</fullName>
    </submittedName>
</protein>
<gene>
    <name evidence="2" type="ordered locus">LOC_Os12g29600</name>
</gene>
<organism evidence="2">
    <name type="scientific">Oryza sativa subsp. japonica</name>
    <name type="common">Rice</name>
    <dbReference type="NCBI Taxonomy" id="39947"/>
    <lineage>
        <taxon>Eukaryota</taxon>
        <taxon>Viridiplantae</taxon>
        <taxon>Streptophyta</taxon>
        <taxon>Embryophyta</taxon>
        <taxon>Tracheophyta</taxon>
        <taxon>Spermatophyta</taxon>
        <taxon>Magnoliopsida</taxon>
        <taxon>Liliopsida</taxon>
        <taxon>Poales</taxon>
        <taxon>Poaceae</taxon>
        <taxon>BOP clade</taxon>
        <taxon>Oryzoideae</taxon>
        <taxon>Oryzeae</taxon>
        <taxon>Oryzinae</taxon>
        <taxon>Oryza</taxon>
        <taxon>Oryza sativa</taxon>
    </lineage>
</organism>
<dbReference type="AlphaFoldDB" id="Q2QQW8"/>
<name>Q2QQW8_ORYSJ</name>
<reference evidence="2" key="2">
    <citation type="submission" date="2005-04" db="EMBL/GenBank/DDBJ databases">
        <authorList>
            <person name="Buell C.R."/>
            <person name="Wing R.A."/>
            <person name="McCombie W.A."/>
            <person name="Ouyang S."/>
        </authorList>
    </citation>
    <scope>NUCLEOTIDE SEQUENCE</scope>
</reference>
<proteinExistence type="predicted"/>
<reference evidence="2" key="1">
    <citation type="journal article" date="2005" name="BMC Biol.">
        <title>The sequence of rice chromosomes 11 and 12, rich in disease resistance genes and recent gene duplications.</title>
        <authorList>
            <consortium name="The rice chromosomes 11 and 12 sequencing consortia"/>
        </authorList>
    </citation>
    <scope>NUCLEOTIDE SEQUENCE [LARGE SCALE GENOMIC DNA]</scope>
</reference>